<keyword evidence="5" id="KW-1185">Reference proteome</keyword>
<accession>A0A8A3P2E5</accession>
<reference evidence="4" key="1">
    <citation type="submission" date="2020-10" db="EMBL/GenBank/DDBJ databases">
        <title>Genome Sequence of Monilinia vaccinii-corymbosi Sheds Light on Mummy Berry Disease Infection of Blueberry and Mating Type.</title>
        <authorList>
            <person name="Yow A.G."/>
            <person name="Zhang Y."/>
            <person name="Bansal K."/>
            <person name="Eacker S.M."/>
            <person name="Sullivan S."/>
            <person name="Liachko I."/>
            <person name="Cubeta M.A."/>
            <person name="Rollins J.A."/>
            <person name="Ashrafi H."/>
        </authorList>
    </citation>
    <scope>NUCLEOTIDE SEQUENCE</scope>
    <source>
        <strain evidence="4">RL-1</strain>
    </source>
</reference>
<gene>
    <name evidence="4" type="ORF">DSL72_003468</name>
</gene>
<dbReference type="OrthoDB" id="3548771at2759"/>
<keyword evidence="2" id="KW-0732">Signal</keyword>
<evidence type="ECO:0000313" key="5">
    <source>
        <dbReference type="Proteomes" id="UP000672032"/>
    </source>
</evidence>
<evidence type="ECO:0000259" key="3">
    <source>
        <dbReference type="PROSITE" id="PS51212"/>
    </source>
</evidence>
<dbReference type="Proteomes" id="UP000672032">
    <property type="component" value="Chromosome 1"/>
</dbReference>
<proteinExistence type="predicted"/>
<feature type="signal peptide" evidence="2">
    <location>
        <begin position="1"/>
        <end position="18"/>
    </location>
</feature>
<dbReference type="InterPro" id="IPR002889">
    <property type="entry name" value="WSC_carb-bd"/>
</dbReference>
<feature type="compositionally biased region" description="Basic residues" evidence="1">
    <location>
        <begin position="285"/>
        <end position="297"/>
    </location>
</feature>
<feature type="chain" id="PRO_5032789459" description="WSC domain-containing protein" evidence="2">
    <location>
        <begin position="19"/>
        <end position="501"/>
    </location>
</feature>
<protein>
    <recommendedName>
        <fullName evidence="3">WSC domain-containing protein</fullName>
    </recommendedName>
</protein>
<evidence type="ECO:0000256" key="1">
    <source>
        <dbReference type="SAM" id="MobiDB-lite"/>
    </source>
</evidence>
<feature type="region of interest" description="Disordered" evidence="1">
    <location>
        <begin position="260"/>
        <end position="359"/>
    </location>
</feature>
<dbReference type="EMBL" id="CP063405">
    <property type="protein sequence ID" value="QSZ28961.1"/>
    <property type="molecule type" value="Genomic_DNA"/>
</dbReference>
<feature type="compositionally biased region" description="Basic and acidic residues" evidence="1">
    <location>
        <begin position="332"/>
        <end position="341"/>
    </location>
</feature>
<dbReference type="PROSITE" id="PS51212">
    <property type="entry name" value="WSC"/>
    <property type="match status" value="1"/>
</dbReference>
<dbReference type="Pfam" id="PF01822">
    <property type="entry name" value="WSC"/>
    <property type="match status" value="1"/>
</dbReference>
<sequence length="501" mass="54751">MTRPNLFIAFLGITSVIAANVCIEALLSEPGDAKDFCVQYLLLSTIPVPSFALQCLGTNPSDNQLSKSCDEVLTRLAKEAPLPTALHSDAIESPSRRGESLARGRGFFNTGSVSSVPTNAGTYHNVGCFEDGVRRKPLGSPLLNLTGGPAETIQSCANACSISGRNGIPYLYAGVEPGVCWCSNYISILSIKSSSFCQSSCLSTSGEYCGGTDGGVLYMQVYELKNWSGNVNPTSTTSANIASSSSLKYYVRSSSLTSQSQTFTSSPKGQPPASLIPDPDVPPRVKAKPKGKLHRRQIGSIPENALEPPGRPGFIKEFPEKNSNKPLPPPFDKVKDTIDPKKGKKIQKKKPKNRHSKISLKKRPGLQDIGLQQDGRKIDEQGQIEKADEQKTIKSHRDGQKLHLQGIPKAYGEMEEEIARRERVKVKNTVEEWEKKILWGFETAKEDRDENDPPLGEDAIIRNVLLNDEEGAGIDEEGDLIWRKWSGGKSSNGRKIRLEKV</sequence>
<evidence type="ECO:0000313" key="4">
    <source>
        <dbReference type="EMBL" id="QSZ28961.1"/>
    </source>
</evidence>
<evidence type="ECO:0000256" key="2">
    <source>
        <dbReference type="SAM" id="SignalP"/>
    </source>
</evidence>
<feature type="domain" description="WSC" evidence="3">
    <location>
        <begin position="122"/>
        <end position="225"/>
    </location>
</feature>
<feature type="compositionally biased region" description="Basic residues" evidence="1">
    <location>
        <begin position="342"/>
        <end position="359"/>
    </location>
</feature>
<name>A0A8A3P2E5_9HELO</name>
<dbReference type="AlphaFoldDB" id="A0A8A3P2E5"/>
<organism evidence="4 5">
    <name type="scientific">Monilinia vaccinii-corymbosi</name>
    <dbReference type="NCBI Taxonomy" id="61207"/>
    <lineage>
        <taxon>Eukaryota</taxon>
        <taxon>Fungi</taxon>
        <taxon>Dikarya</taxon>
        <taxon>Ascomycota</taxon>
        <taxon>Pezizomycotina</taxon>
        <taxon>Leotiomycetes</taxon>
        <taxon>Helotiales</taxon>
        <taxon>Sclerotiniaceae</taxon>
        <taxon>Monilinia</taxon>
    </lineage>
</organism>